<keyword evidence="2" id="KW-1133">Transmembrane helix</keyword>
<organism evidence="3 4">
    <name type="scientific">Rhodococcus sovatensis</name>
    <dbReference type="NCBI Taxonomy" id="1805840"/>
    <lineage>
        <taxon>Bacteria</taxon>
        <taxon>Bacillati</taxon>
        <taxon>Actinomycetota</taxon>
        <taxon>Actinomycetes</taxon>
        <taxon>Mycobacteriales</taxon>
        <taxon>Nocardiaceae</taxon>
        <taxon>Rhodococcus</taxon>
    </lineage>
</organism>
<dbReference type="RefSeq" id="WP_338888267.1">
    <property type="nucleotide sequence ID" value="NZ_CP147846.1"/>
</dbReference>
<name>A0ABZ2PJR2_9NOCA</name>
<reference evidence="3 4" key="1">
    <citation type="submission" date="2024-03" db="EMBL/GenBank/DDBJ databases">
        <title>Natural products discovery in diverse microorganisms through a two-stage MS feature dereplication strategy.</title>
        <authorList>
            <person name="Zhang R."/>
        </authorList>
    </citation>
    <scope>NUCLEOTIDE SEQUENCE [LARGE SCALE GENOMIC DNA]</scope>
    <source>
        <strain evidence="3 4">18930</strain>
    </source>
</reference>
<keyword evidence="2" id="KW-0472">Membrane</keyword>
<feature type="transmembrane region" description="Helical" evidence="2">
    <location>
        <begin position="27"/>
        <end position="46"/>
    </location>
</feature>
<keyword evidence="2" id="KW-0812">Transmembrane</keyword>
<evidence type="ECO:0000256" key="2">
    <source>
        <dbReference type="SAM" id="Phobius"/>
    </source>
</evidence>
<feature type="region of interest" description="Disordered" evidence="1">
    <location>
        <begin position="90"/>
        <end position="109"/>
    </location>
</feature>
<accession>A0ABZ2PJR2</accession>
<evidence type="ECO:0000313" key="3">
    <source>
        <dbReference type="EMBL" id="WXG68212.1"/>
    </source>
</evidence>
<evidence type="ECO:0000313" key="4">
    <source>
        <dbReference type="Proteomes" id="UP001432000"/>
    </source>
</evidence>
<evidence type="ECO:0008006" key="5">
    <source>
        <dbReference type="Google" id="ProtNLM"/>
    </source>
</evidence>
<gene>
    <name evidence="3" type="ORF">WDS16_23895</name>
</gene>
<feature type="transmembrane region" description="Helical" evidence="2">
    <location>
        <begin position="52"/>
        <end position="71"/>
    </location>
</feature>
<evidence type="ECO:0000256" key="1">
    <source>
        <dbReference type="SAM" id="MobiDB-lite"/>
    </source>
</evidence>
<keyword evidence="4" id="KW-1185">Reference proteome</keyword>
<dbReference type="Proteomes" id="UP001432000">
    <property type="component" value="Chromosome"/>
</dbReference>
<protein>
    <recommendedName>
        <fullName evidence="5">UsfY protein</fullName>
    </recommendedName>
</protein>
<dbReference type="EMBL" id="CP147846">
    <property type="protein sequence ID" value="WXG68212.1"/>
    <property type="molecule type" value="Genomic_DNA"/>
</dbReference>
<proteinExistence type="predicted"/>
<sequence>MADQNNSGDQKPTPGPRWIKNVQTRGAVIMLMSAIVAAGLFITALAGGFEGWVAIAAVAVVILFVGGFFSLRAGTRRAVEHEPIIYHPDSTDIPVEIDPDTGERLPHRE</sequence>